<evidence type="ECO:0000313" key="3">
    <source>
        <dbReference type="Proteomes" id="UP000249393"/>
    </source>
</evidence>
<sequence length="73" mass="8128">MGCAAPDRLWQPPLRPRFGGATTVGDARALHSYRRPGPEPAARRGDFLNVEEDADRRSTRRRDACGRRGRNPG</sequence>
<gene>
    <name evidence="2" type="ORF">DI526_15875</name>
</gene>
<feature type="region of interest" description="Disordered" evidence="1">
    <location>
        <begin position="1"/>
        <end position="73"/>
    </location>
</feature>
<organism evidence="2 3">
    <name type="scientific">Caulobacter segnis</name>
    <dbReference type="NCBI Taxonomy" id="88688"/>
    <lineage>
        <taxon>Bacteria</taxon>
        <taxon>Pseudomonadati</taxon>
        <taxon>Pseudomonadota</taxon>
        <taxon>Alphaproteobacteria</taxon>
        <taxon>Caulobacterales</taxon>
        <taxon>Caulobacteraceae</taxon>
        <taxon>Caulobacter</taxon>
    </lineage>
</organism>
<dbReference type="EMBL" id="QFQZ01000055">
    <property type="protein sequence ID" value="PZR32708.1"/>
    <property type="molecule type" value="Genomic_DNA"/>
</dbReference>
<evidence type="ECO:0000256" key="1">
    <source>
        <dbReference type="SAM" id="MobiDB-lite"/>
    </source>
</evidence>
<accession>A0A2W5WGF0</accession>
<comment type="caution">
    <text evidence="2">The sequence shown here is derived from an EMBL/GenBank/DDBJ whole genome shotgun (WGS) entry which is preliminary data.</text>
</comment>
<proteinExistence type="predicted"/>
<dbReference type="RefSeq" id="WP_304280062.1">
    <property type="nucleotide sequence ID" value="NZ_QFQZ01000055.1"/>
</dbReference>
<dbReference type="Proteomes" id="UP000249393">
    <property type="component" value="Unassembled WGS sequence"/>
</dbReference>
<feature type="compositionally biased region" description="Basic and acidic residues" evidence="1">
    <location>
        <begin position="54"/>
        <end position="66"/>
    </location>
</feature>
<dbReference type="AlphaFoldDB" id="A0A2W5WGF0"/>
<reference evidence="2 3" key="1">
    <citation type="submission" date="2017-08" db="EMBL/GenBank/DDBJ databases">
        <title>Infants hospitalized years apart are colonized by the same room-sourced microbial strains.</title>
        <authorList>
            <person name="Brooks B."/>
            <person name="Olm M.R."/>
            <person name="Firek B.A."/>
            <person name="Baker R."/>
            <person name="Thomas B.C."/>
            <person name="Morowitz M.J."/>
            <person name="Banfield J.F."/>
        </authorList>
    </citation>
    <scope>NUCLEOTIDE SEQUENCE [LARGE SCALE GENOMIC DNA]</scope>
    <source>
        <strain evidence="2">S2_003_000_R2_4</strain>
    </source>
</reference>
<evidence type="ECO:0000313" key="2">
    <source>
        <dbReference type="EMBL" id="PZR32708.1"/>
    </source>
</evidence>
<name>A0A2W5WGF0_9CAUL</name>
<protein>
    <submittedName>
        <fullName evidence="2">Uncharacterized protein</fullName>
    </submittedName>
</protein>